<dbReference type="EMBL" id="LR947250">
    <property type="protein sequence ID" value="CAD7255698.1"/>
    <property type="molecule type" value="Genomic_DNA"/>
</dbReference>
<gene>
    <name evidence="2" type="ORF">DSTB1V02_LOCUS15443</name>
</gene>
<dbReference type="EMBL" id="CAJPEV010047732">
    <property type="protein sequence ID" value="CAG0910405.1"/>
    <property type="molecule type" value="Genomic_DNA"/>
</dbReference>
<feature type="compositionally biased region" description="Basic and acidic residues" evidence="1">
    <location>
        <begin position="39"/>
        <end position="59"/>
    </location>
</feature>
<keyword evidence="3" id="KW-1185">Reference proteome</keyword>
<evidence type="ECO:0000313" key="2">
    <source>
        <dbReference type="EMBL" id="CAD7255698.1"/>
    </source>
</evidence>
<feature type="compositionally biased region" description="Basic residues" evidence="1">
    <location>
        <begin position="99"/>
        <end position="109"/>
    </location>
</feature>
<name>A0A7R9AJW9_9CRUS</name>
<reference evidence="2" key="1">
    <citation type="submission" date="2020-11" db="EMBL/GenBank/DDBJ databases">
        <authorList>
            <person name="Tran Van P."/>
        </authorList>
    </citation>
    <scope>NUCLEOTIDE SEQUENCE</scope>
</reference>
<accession>A0A7R9AJW9</accession>
<organism evidence="2">
    <name type="scientific">Darwinula stevensoni</name>
    <dbReference type="NCBI Taxonomy" id="69355"/>
    <lineage>
        <taxon>Eukaryota</taxon>
        <taxon>Metazoa</taxon>
        <taxon>Ecdysozoa</taxon>
        <taxon>Arthropoda</taxon>
        <taxon>Crustacea</taxon>
        <taxon>Oligostraca</taxon>
        <taxon>Ostracoda</taxon>
        <taxon>Podocopa</taxon>
        <taxon>Podocopida</taxon>
        <taxon>Darwinulocopina</taxon>
        <taxon>Darwinuloidea</taxon>
        <taxon>Darwinulidae</taxon>
        <taxon>Darwinula</taxon>
    </lineage>
</organism>
<evidence type="ECO:0000313" key="3">
    <source>
        <dbReference type="Proteomes" id="UP000677054"/>
    </source>
</evidence>
<feature type="compositionally biased region" description="Basic and acidic residues" evidence="1">
    <location>
        <begin position="1"/>
        <end position="22"/>
    </location>
</feature>
<protein>
    <submittedName>
        <fullName evidence="2">Uncharacterized protein</fullName>
    </submittedName>
</protein>
<dbReference type="AlphaFoldDB" id="A0A7R9AJW9"/>
<feature type="region of interest" description="Disordered" evidence="1">
    <location>
        <begin position="1"/>
        <end position="109"/>
    </location>
</feature>
<dbReference type="Proteomes" id="UP000677054">
    <property type="component" value="Unassembled WGS sequence"/>
</dbReference>
<feature type="non-terminal residue" evidence="2">
    <location>
        <position position="1"/>
    </location>
</feature>
<evidence type="ECO:0000256" key="1">
    <source>
        <dbReference type="SAM" id="MobiDB-lite"/>
    </source>
</evidence>
<sequence>TSTKHEHQAKDGKVTTEKDHNAEPIAEETSVSEPEPENEVAKADQKVKGVKRAEAKEESSTSEPEPEAEYSTPEPEAEHSGDGQTTTISPESTDTIPPRFKRQLVQREG</sequence>
<proteinExistence type="predicted"/>
<dbReference type="OrthoDB" id="188511at2759"/>
<feature type="compositionally biased region" description="Polar residues" evidence="1">
    <location>
        <begin position="82"/>
        <end position="95"/>
    </location>
</feature>